<comment type="subunit">
    <text evidence="3">Monomer.</text>
</comment>
<feature type="signal peptide" evidence="13">
    <location>
        <begin position="1"/>
        <end position="21"/>
    </location>
</feature>
<keyword evidence="11" id="KW-0998">Cell outer membrane</keyword>
<keyword evidence="7" id="KW-0653">Protein transport</keyword>
<feature type="chain" id="PRO_5045296559" description="Outer-membrane lipoprotein LolB" evidence="13">
    <location>
        <begin position="22"/>
        <end position="211"/>
    </location>
</feature>
<keyword evidence="12 14" id="KW-0449">Lipoprotein</keyword>
<dbReference type="Proteomes" id="UP001575181">
    <property type="component" value="Unassembled WGS sequence"/>
</dbReference>
<gene>
    <name evidence="14" type="primary">lolB</name>
    <name evidence="14" type="ORF">ACERLL_00875</name>
</gene>
<evidence type="ECO:0000256" key="2">
    <source>
        <dbReference type="ARBA" id="ARBA00009696"/>
    </source>
</evidence>
<evidence type="ECO:0000256" key="13">
    <source>
        <dbReference type="SAM" id="SignalP"/>
    </source>
</evidence>
<reference evidence="14 15" key="1">
    <citation type="submission" date="2024-08" db="EMBL/GenBank/DDBJ databases">
        <title>Whole-genome sequencing of halo(alkali)philic microorganisms from hypersaline lakes.</title>
        <authorList>
            <person name="Sorokin D.Y."/>
            <person name="Merkel A.Y."/>
            <person name="Messina E."/>
            <person name="Yakimov M."/>
        </authorList>
    </citation>
    <scope>NUCLEOTIDE SEQUENCE [LARGE SCALE GENOMIC DNA]</scope>
    <source>
        <strain evidence="14 15">Cl-TMA</strain>
    </source>
</reference>
<keyword evidence="5" id="KW-0813">Transport</keyword>
<accession>A0ABV4TQ81</accession>
<dbReference type="NCBIfam" id="TIGR00548">
    <property type="entry name" value="lolB"/>
    <property type="match status" value="1"/>
</dbReference>
<evidence type="ECO:0000256" key="5">
    <source>
        <dbReference type="ARBA" id="ARBA00022448"/>
    </source>
</evidence>
<evidence type="ECO:0000313" key="15">
    <source>
        <dbReference type="Proteomes" id="UP001575181"/>
    </source>
</evidence>
<sequence length="211" mass="23870">MRQTLPGFLLVLLLLSGCAGLGPQPAEDREAAVAAYRERAGILSKLEQWRLMGRVSVRGPQESGQVRVRWTGDARGGHIQVRNPFGQTVMEVRRGGQGLRVRNARGEVYRGWRARAVLRRQLGWQVPFGPMARWALGLARGKRIPETLDDRGRPLTLKSGPWRVTYGEYRKVDGVWLPVDLRVTREDVELHLRVDQWHLQQDADPAKGRSA</sequence>
<dbReference type="InterPro" id="IPR004565">
    <property type="entry name" value="OM_lipoprot_LolB"/>
</dbReference>
<dbReference type="EMBL" id="JBGUAW010000001">
    <property type="protein sequence ID" value="MFA9459378.1"/>
    <property type="molecule type" value="Genomic_DNA"/>
</dbReference>
<dbReference type="RefSeq" id="WP_373654167.1">
    <property type="nucleotide sequence ID" value="NZ_JBGUAW010000001.1"/>
</dbReference>
<protein>
    <recommendedName>
        <fullName evidence="4">Outer-membrane lipoprotein LolB</fullName>
    </recommendedName>
</protein>
<keyword evidence="10" id="KW-0143">Chaperone</keyword>
<dbReference type="Pfam" id="PF03550">
    <property type="entry name" value="LolB"/>
    <property type="match status" value="1"/>
</dbReference>
<organism evidence="14 15">
    <name type="scientific">Thiohalorhabdus methylotrophus</name>
    <dbReference type="NCBI Taxonomy" id="3242694"/>
    <lineage>
        <taxon>Bacteria</taxon>
        <taxon>Pseudomonadati</taxon>
        <taxon>Pseudomonadota</taxon>
        <taxon>Gammaproteobacteria</taxon>
        <taxon>Thiohalorhabdales</taxon>
        <taxon>Thiohalorhabdaceae</taxon>
        <taxon>Thiohalorhabdus</taxon>
    </lineage>
</organism>
<keyword evidence="9" id="KW-0564">Palmitate</keyword>
<evidence type="ECO:0000256" key="3">
    <source>
        <dbReference type="ARBA" id="ARBA00011245"/>
    </source>
</evidence>
<keyword evidence="15" id="KW-1185">Reference proteome</keyword>
<dbReference type="Gene3D" id="2.50.20.10">
    <property type="entry name" value="Lipoprotein localisation LolA/LolB/LppX"/>
    <property type="match status" value="1"/>
</dbReference>
<comment type="subcellular location">
    <subcellularLocation>
        <location evidence="1">Cell outer membrane</location>
        <topology evidence="1">Lipid-anchor</topology>
    </subcellularLocation>
</comment>
<dbReference type="PROSITE" id="PS51257">
    <property type="entry name" value="PROKAR_LIPOPROTEIN"/>
    <property type="match status" value="1"/>
</dbReference>
<evidence type="ECO:0000256" key="1">
    <source>
        <dbReference type="ARBA" id="ARBA00004459"/>
    </source>
</evidence>
<evidence type="ECO:0000256" key="11">
    <source>
        <dbReference type="ARBA" id="ARBA00023237"/>
    </source>
</evidence>
<evidence type="ECO:0000256" key="7">
    <source>
        <dbReference type="ARBA" id="ARBA00022927"/>
    </source>
</evidence>
<name>A0ABV4TQ81_9GAMM</name>
<dbReference type="CDD" id="cd16326">
    <property type="entry name" value="LolB"/>
    <property type="match status" value="1"/>
</dbReference>
<evidence type="ECO:0000256" key="9">
    <source>
        <dbReference type="ARBA" id="ARBA00023139"/>
    </source>
</evidence>
<evidence type="ECO:0000256" key="10">
    <source>
        <dbReference type="ARBA" id="ARBA00023186"/>
    </source>
</evidence>
<dbReference type="SUPFAM" id="SSF89392">
    <property type="entry name" value="Prokaryotic lipoproteins and lipoprotein localization factors"/>
    <property type="match status" value="1"/>
</dbReference>
<evidence type="ECO:0000256" key="4">
    <source>
        <dbReference type="ARBA" id="ARBA00016202"/>
    </source>
</evidence>
<evidence type="ECO:0000256" key="6">
    <source>
        <dbReference type="ARBA" id="ARBA00022729"/>
    </source>
</evidence>
<comment type="caution">
    <text evidence="14">The sequence shown here is derived from an EMBL/GenBank/DDBJ whole genome shotgun (WGS) entry which is preliminary data.</text>
</comment>
<dbReference type="InterPro" id="IPR029046">
    <property type="entry name" value="LolA/LolB/LppX"/>
</dbReference>
<proteinExistence type="inferred from homology"/>
<keyword evidence="6 13" id="KW-0732">Signal</keyword>
<evidence type="ECO:0000313" key="14">
    <source>
        <dbReference type="EMBL" id="MFA9459378.1"/>
    </source>
</evidence>
<keyword evidence="8" id="KW-0472">Membrane</keyword>
<comment type="similarity">
    <text evidence="2">Belongs to the LolB family.</text>
</comment>
<evidence type="ECO:0000256" key="12">
    <source>
        <dbReference type="ARBA" id="ARBA00023288"/>
    </source>
</evidence>
<evidence type="ECO:0000256" key="8">
    <source>
        <dbReference type="ARBA" id="ARBA00023136"/>
    </source>
</evidence>